<feature type="domain" description="VOC" evidence="2">
    <location>
        <begin position="30"/>
        <end position="147"/>
    </location>
</feature>
<dbReference type="Pfam" id="PF14696">
    <property type="entry name" value="Glyoxalase_5"/>
    <property type="match status" value="1"/>
</dbReference>
<dbReference type="SUPFAM" id="SSF54593">
    <property type="entry name" value="Glyoxalase/Bleomycin resistance protein/Dihydroxybiphenyl dioxygenase"/>
    <property type="match status" value="2"/>
</dbReference>
<dbReference type="GO" id="GO:0046872">
    <property type="term" value="F:metal ion binding"/>
    <property type="evidence" value="ECO:0007669"/>
    <property type="project" value="UniProtKB-KW"/>
</dbReference>
<gene>
    <name evidence="3" type="ORF">C6P64_03485</name>
</gene>
<accession>A0A2S9K7D6</accession>
<keyword evidence="4" id="KW-1185">Reference proteome</keyword>
<comment type="caution">
    <text evidence="3">The sequence shown here is derived from an EMBL/GenBank/DDBJ whole genome shotgun (WGS) entry which is preliminary data.</text>
</comment>
<evidence type="ECO:0000313" key="3">
    <source>
        <dbReference type="EMBL" id="PRD66370.1"/>
    </source>
</evidence>
<dbReference type="Gene3D" id="3.10.180.10">
    <property type="entry name" value="2,3-Dihydroxybiphenyl 1,2-Dioxygenase, domain 1"/>
    <property type="match status" value="2"/>
</dbReference>
<dbReference type="InterPro" id="IPR029068">
    <property type="entry name" value="Glyas_Bleomycin-R_OHBP_Dase"/>
</dbReference>
<keyword evidence="3" id="KW-0223">Dioxygenase</keyword>
<dbReference type="RefSeq" id="WP_105747210.1">
    <property type="nucleotide sequence ID" value="NZ_PVLQ01000012.1"/>
</dbReference>
<dbReference type="AlphaFoldDB" id="A0A2S9K7D6"/>
<proteinExistence type="predicted"/>
<reference evidence="3 4" key="1">
    <citation type="submission" date="2018-03" db="EMBL/GenBank/DDBJ databases">
        <title>Comparative genomics illustrates the genes involved in a hyperalkaliphilic mechanisms of Serpentinomonas isolated from highly-alkaline calcium-rich serpentinized springs.</title>
        <authorList>
            <person name="Suzuki S."/>
            <person name="Ishii S."/>
            <person name="Walworth N."/>
            <person name="Bird L."/>
            <person name="Kuenen J.G."/>
            <person name="Nealson K.H."/>
        </authorList>
    </citation>
    <scope>NUCLEOTIDE SEQUENCE [LARGE SCALE GENOMIC DNA]</scope>
    <source>
        <strain evidence="3 4">P1</strain>
    </source>
</reference>
<organism evidence="3 4">
    <name type="scientific">Malikia granosa</name>
    <dbReference type="NCBI Taxonomy" id="263067"/>
    <lineage>
        <taxon>Bacteria</taxon>
        <taxon>Pseudomonadati</taxon>
        <taxon>Pseudomonadota</taxon>
        <taxon>Betaproteobacteria</taxon>
        <taxon>Burkholderiales</taxon>
        <taxon>Comamonadaceae</taxon>
        <taxon>Malikia</taxon>
    </lineage>
</organism>
<dbReference type="Proteomes" id="UP000238589">
    <property type="component" value="Unassembled WGS sequence"/>
</dbReference>
<protein>
    <submittedName>
        <fullName evidence="3">4-hydroxyphenylpyruvate dioxygenase</fullName>
    </submittedName>
</protein>
<dbReference type="PROSITE" id="PS51819">
    <property type="entry name" value="VOC"/>
    <property type="match status" value="1"/>
</dbReference>
<dbReference type="CDD" id="cd08342">
    <property type="entry name" value="HPPD_N_like"/>
    <property type="match status" value="1"/>
</dbReference>
<name>A0A2S9K7D6_9BURK</name>
<dbReference type="OrthoDB" id="9780241at2"/>
<evidence type="ECO:0000256" key="1">
    <source>
        <dbReference type="ARBA" id="ARBA00022723"/>
    </source>
</evidence>
<sequence>MSDLLLKSAGEREPLQASFSDAANPIGLDGIEFIEFATAKPQALGQVLETMGFKPVARHRSREVLLYRQGELNVVVNAHAPVAQGSGRRSDAPSISAIALRVRDARAAYEYVLERGAWEVTTHPEVMELNIPAIHGAGGSRIYFVDRYKEFSIYDVDFVPIPSVEQRPAATAGIHFFGIVQYIGPERSYDWIEFYRELIGAELIPDEQRFGIMPKGKLLRTPALDPDKRFMIQLIEPDLNVLDADERLQRIGLGVPDVPAAVQALRALGVEFVETQAAHTESRGAISKTYLGSVVFELVHDEKA</sequence>
<keyword evidence="3" id="KW-0560">Oxidoreductase</keyword>
<dbReference type="CDD" id="cd06587">
    <property type="entry name" value="VOC"/>
    <property type="match status" value="1"/>
</dbReference>
<dbReference type="EMBL" id="PVLQ01000012">
    <property type="protein sequence ID" value="PRD66370.1"/>
    <property type="molecule type" value="Genomic_DNA"/>
</dbReference>
<keyword evidence="3" id="KW-0670">Pyruvate</keyword>
<evidence type="ECO:0000313" key="4">
    <source>
        <dbReference type="Proteomes" id="UP000238589"/>
    </source>
</evidence>
<dbReference type="InterPro" id="IPR037523">
    <property type="entry name" value="VOC_core"/>
</dbReference>
<dbReference type="InterPro" id="IPR041736">
    <property type="entry name" value="4OHPhenylPyrv_dOase_N"/>
</dbReference>
<dbReference type="GO" id="GO:0051213">
    <property type="term" value="F:dioxygenase activity"/>
    <property type="evidence" value="ECO:0007669"/>
    <property type="project" value="UniProtKB-KW"/>
</dbReference>
<keyword evidence="1" id="KW-0479">Metal-binding</keyword>
<evidence type="ECO:0000259" key="2">
    <source>
        <dbReference type="PROSITE" id="PS51819"/>
    </source>
</evidence>